<dbReference type="AlphaFoldDB" id="A0A3E3IZS0"/>
<comment type="caution">
    <text evidence="1">The sequence shown here is derived from an EMBL/GenBank/DDBJ whole genome shotgun (WGS) entry which is preliminary data.</text>
</comment>
<proteinExistence type="predicted"/>
<dbReference type="Proteomes" id="UP000261166">
    <property type="component" value="Unassembled WGS sequence"/>
</dbReference>
<accession>A0A3E3IZS0</accession>
<sequence>MNFVTQMLEMLTSAYTREDLIHIPRGQPPKTNIGRLHSVLGWGFDIVKENAERVKLWDDLDQAQGKVLDRYGNNYGVIRGTASDSIYRIMIKVKIISMLSAGNLDTIINAAAVLFNVAPEDVDIDEVFPAKIYLYIDEDKLDAEHKAVADSIAALMHRIKAAGVGMRIFYRTYHSASAPIYVGRVFCKYVKMTVQPYKGNSHFAAAVPMQCAAGSLVYVERTYLPKEVKT</sequence>
<gene>
    <name evidence="1" type="ORF">DWY69_06900</name>
</gene>
<dbReference type="EMBL" id="QVLU01000005">
    <property type="protein sequence ID" value="RGE72609.1"/>
    <property type="molecule type" value="Genomic_DNA"/>
</dbReference>
<protein>
    <recommendedName>
        <fullName evidence="3">DUF2612 domain-containing protein</fullName>
    </recommendedName>
</protein>
<evidence type="ECO:0000313" key="1">
    <source>
        <dbReference type="EMBL" id="RGE72609.1"/>
    </source>
</evidence>
<reference evidence="1 2" key="1">
    <citation type="submission" date="2018-08" db="EMBL/GenBank/DDBJ databases">
        <title>A genome reference for cultivated species of the human gut microbiota.</title>
        <authorList>
            <person name="Zou Y."/>
            <person name="Xue W."/>
            <person name="Luo G."/>
        </authorList>
    </citation>
    <scope>NUCLEOTIDE SEQUENCE [LARGE SCALE GENOMIC DNA]</scope>
    <source>
        <strain evidence="1 2">AF26-4BH</strain>
    </source>
</reference>
<name>A0A3E3IZS0_9FIRM</name>
<organism evidence="1 2">
    <name type="scientific">Eisenbergiella massiliensis</name>
    <dbReference type="NCBI Taxonomy" id="1720294"/>
    <lineage>
        <taxon>Bacteria</taxon>
        <taxon>Bacillati</taxon>
        <taxon>Bacillota</taxon>
        <taxon>Clostridia</taxon>
        <taxon>Lachnospirales</taxon>
        <taxon>Lachnospiraceae</taxon>
        <taxon>Eisenbergiella</taxon>
    </lineage>
</organism>
<evidence type="ECO:0000313" key="2">
    <source>
        <dbReference type="Proteomes" id="UP000261166"/>
    </source>
</evidence>
<evidence type="ECO:0008006" key="3">
    <source>
        <dbReference type="Google" id="ProtNLM"/>
    </source>
</evidence>